<organism evidence="1 2">
    <name type="scientific">Talaromyces proteolyticus</name>
    <dbReference type="NCBI Taxonomy" id="1131652"/>
    <lineage>
        <taxon>Eukaryota</taxon>
        <taxon>Fungi</taxon>
        <taxon>Dikarya</taxon>
        <taxon>Ascomycota</taxon>
        <taxon>Pezizomycotina</taxon>
        <taxon>Eurotiomycetes</taxon>
        <taxon>Eurotiomycetidae</taxon>
        <taxon>Eurotiales</taxon>
        <taxon>Trichocomaceae</taxon>
        <taxon>Talaromyces</taxon>
        <taxon>Talaromyces sect. Bacilispori</taxon>
    </lineage>
</organism>
<accession>A0AAD4KD33</accession>
<evidence type="ECO:0000313" key="2">
    <source>
        <dbReference type="Proteomes" id="UP001201262"/>
    </source>
</evidence>
<proteinExistence type="predicted"/>
<dbReference type="PANTHER" id="PTHR46082">
    <property type="entry name" value="ATP/GTP-BINDING PROTEIN-RELATED"/>
    <property type="match status" value="1"/>
</dbReference>
<keyword evidence="2" id="KW-1185">Reference proteome</keyword>
<evidence type="ECO:0000313" key="1">
    <source>
        <dbReference type="EMBL" id="KAH8688761.1"/>
    </source>
</evidence>
<protein>
    <submittedName>
        <fullName evidence="1">Uncharacterized protein</fullName>
    </submittedName>
</protein>
<dbReference type="Proteomes" id="UP001201262">
    <property type="component" value="Unassembled WGS sequence"/>
</dbReference>
<comment type="caution">
    <text evidence="1">The sequence shown here is derived from an EMBL/GenBank/DDBJ whole genome shotgun (WGS) entry which is preliminary data.</text>
</comment>
<dbReference type="PANTHER" id="PTHR46082:SF11">
    <property type="entry name" value="AAA+ ATPASE DOMAIN-CONTAINING PROTEIN-RELATED"/>
    <property type="match status" value="1"/>
</dbReference>
<sequence>MIGTRPIKRITSDALGKYQKMIKRFPRRIEDWLFRATYDHQGGRECLACDKGQLVNRVPRTTDEPHIHHGLIASGNFHFSLTSYINAKLVLSQINEIAPIRLLQVCGT</sequence>
<name>A0AAD4KD33_9EURO</name>
<dbReference type="InterPro" id="IPR053137">
    <property type="entry name" value="NLR-like"/>
</dbReference>
<gene>
    <name evidence="1" type="ORF">BGW36DRAFT_392130</name>
</gene>
<dbReference type="GeneID" id="70247948"/>
<dbReference type="EMBL" id="JAJTJA010000017">
    <property type="protein sequence ID" value="KAH8688761.1"/>
    <property type="molecule type" value="Genomic_DNA"/>
</dbReference>
<reference evidence="1" key="1">
    <citation type="submission" date="2021-12" db="EMBL/GenBank/DDBJ databases">
        <title>Convergent genome expansion in fungi linked to evolution of root-endophyte symbiosis.</title>
        <authorList>
            <consortium name="DOE Joint Genome Institute"/>
            <person name="Ke Y.-H."/>
            <person name="Bonito G."/>
            <person name="Liao H.-L."/>
            <person name="Looney B."/>
            <person name="Rojas-Flechas A."/>
            <person name="Nash J."/>
            <person name="Hameed K."/>
            <person name="Schadt C."/>
            <person name="Martin F."/>
            <person name="Crous P.W."/>
            <person name="Miettinen O."/>
            <person name="Magnuson J.K."/>
            <person name="Labbe J."/>
            <person name="Jacobson D."/>
            <person name="Doktycz M.J."/>
            <person name="Veneault-Fourrey C."/>
            <person name="Kuo A."/>
            <person name="Mondo S."/>
            <person name="Calhoun S."/>
            <person name="Riley R."/>
            <person name="Ohm R."/>
            <person name="LaButti K."/>
            <person name="Andreopoulos B."/>
            <person name="Pangilinan J."/>
            <person name="Nolan M."/>
            <person name="Tritt A."/>
            <person name="Clum A."/>
            <person name="Lipzen A."/>
            <person name="Daum C."/>
            <person name="Barry K."/>
            <person name="Grigoriev I.V."/>
            <person name="Vilgalys R."/>
        </authorList>
    </citation>
    <scope>NUCLEOTIDE SEQUENCE</scope>
    <source>
        <strain evidence="1">PMI_201</strain>
    </source>
</reference>
<dbReference type="RefSeq" id="XP_046065233.1">
    <property type="nucleotide sequence ID" value="XM_046217661.1"/>
</dbReference>
<dbReference type="AlphaFoldDB" id="A0AAD4KD33"/>